<dbReference type="OrthoDB" id="1924921at2759"/>
<accession>A0A5J5BMU2</accession>
<evidence type="ECO:0008006" key="5">
    <source>
        <dbReference type="Google" id="ProtNLM"/>
    </source>
</evidence>
<name>A0A5J5BMU2_9ASTE</name>
<keyword evidence="2" id="KW-0812">Transmembrane</keyword>
<feature type="transmembrane region" description="Helical" evidence="2">
    <location>
        <begin position="385"/>
        <end position="405"/>
    </location>
</feature>
<dbReference type="Proteomes" id="UP000325577">
    <property type="component" value="Linkage Group LG11"/>
</dbReference>
<feature type="transmembrane region" description="Helical" evidence="2">
    <location>
        <begin position="472"/>
        <end position="493"/>
    </location>
</feature>
<dbReference type="AlphaFoldDB" id="A0A5J5BMU2"/>
<evidence type="ECO:0000313" key="4">
    <source>
        <dbReference type="Proteomes" id="UP000325577"/>
    </source>
</evidence>
<keyword evidence="2" id="KW-0472">Membrane</keyword>
<dbReference type="PANTHER" id="PTHR38937:SF2">
    <property type="entry name" value="MEMBRANE PROTEIN OF ER BODY-LIKE PROTEIN ISOFORM X1"/>
    <property type="match status" value="1"/>
</dbReference>
<proteinExistence type="predicted"/>
<dbReference type="PANTHER" id="PTHR38937">
    <property type="entry name" value="MEMBRANE PROTEIN OF ER BODY-LIKE PROTEIN"/>
    <property type="match status" value="1"/>
</dbReference>
<feature type="compositionally biased region" description="Polar residues" evidence="1">
    <location>
        <begin position="245"/>
        <end position="256"/>
    </location>
</feature>
<feature type="transmembrane region" description="Helical" evidence="2">
    <location>
        <begin position="499"/>
        <end position="523"/>
    </location>
</feature>
<feature type="region of interest" description="Disordered" evidence="1">
    <location>
        <begin position="205"/>
        <end position="258"/>
    </location>
</feature>
<evidence type="ECO:0000256" key="1">
    <source>
        <dbReference type="SAM" id="MobiDB-lite"/>
    </source>
</evidence>
<sequence>MNPEDYDLDVKLKNLDIGKILSSVINHQDAENLKGESSQDAHFKLLAKEKKENVNINLIEESEEEIIELEFERAVQKLDTHKMYCPNCNSCITKVILRRRKSTRVQPPEPIELIGCLSCFSFFPGSCFNMFSRNKEGNQNAQDAQQAPPAEENMVIKPGASFDLFRMFQFFRNKTENGNAQDAQQIAAPAAKENNENMVVKQGNDYSKQEKEHGVAASDPSYDSNKSVSHDQNGHAPSLHGTPSFGYSNGVATAESQEAEKDVRTFPPQGFIPPGEVRIDVEGKSEENSLQGAAHSTKPESEIEELKREGGDARRLVEPGLVKPVSPQQTQTLTDPARSTTIREPKVSKTLDILKSIVYGGLMESIASLSIVSSAAAADATTLNIVALGLANLIGGLFIIGNNIWELKSDYPGDTSSERNEQADRYRELLGRRENFLRHVTVAMLSFLVFGLIPPVTYAFSFRKSDDRDLKLLVVAAVSLLCIAILAFGKAHIRKPPKFYMYIKTILYYISTAIAVSGVSYVVGDLIQKLMQKLGWFESTSVAVTLSLPEMGSVNPAWGSY</sequence>
<evidence type="ECO:0000256" key="2">
    <source>
        <dbReference type="SAM" id="Phobius"/>
    </source>
</evidence>
<dbReference type="InterPro" id="IPR052843">
    <property type="entry name" value="ER_body_metal_sequester"/>
</dbReference>
<gene>
    <name evidence="3" type="ORF">F0562_020995</name>
</gene>
<keyword evidence="4" id="KW-1185">Reference proteome</keyword>
<feature type="region of interest" description="Disordered" evidence="1">
    <location>
        <begin position="285"/>
        <end position="304"/>
    </location>
</feature>
<organism evidence="3 4">
    <name type="scientific">Nyssa sinensis</name>
    <dbReference type="NCBI Taxonomy" id="561372"/>
    <lineage>
        <taxon>Eukaryota</taxon>
        <taxon>Viridiplantae</taxon>
        <taxon>Streptophyta</taxon>
        <taxon>Embryophyta</taxon>
        <taxon>Tracheophyta</taxon>
        <taxon>Spermatophyta</taxon>
        <taxon>Magnoliopsida</taxon>
        <taxon>eudicotyledons</taxon>
        <taxon>Gunneridae</taxon>
        <taxon>Pentapetalae</taxon>
        <taxon>asterids</taxon>
        <taxon>Cornales</taxon>
        <taxon>Nyssaceae</taxon>
        <taxon>Nyssa</taxon>
    </lineage>
</organism>
<feature type="transmembrane region" description="Helical" evidence="2">
    <location>
        <begin position="436"/>
        <end position="460"/>
    </location>
</feature>
<protein>
    <recommendedName>
        <fullName evidence="5">Membrane protein of ER body-like protein</fullName>
    </recommendedName>
</protein>
<reference evidence="3 4" key="1">
    <citation type="submission" date="2019-09" db="EMBL/GenBank/DDBJ databases">
        <title>A chromosome-level genome assembly of the Chinese tupelo Nyssa sinensis.</title>
        <authorList>
            <person name="Yang X."/>
            <person name="Kang M."/>
            <person name="Yang Y."/>
            <person name="Xiong H."/>
            <person name="Wang M."/>
            <person name="Zhang Z."/>
            <person name="Wang Z."/>
            <person name="Wu H."/>
            <person name="Ma T."/>
            <person name="Liu J."/>
            <person name="Xi Z."/>
        </authorList>
    </citation>
    <scope>NUCLEOTIDE SEQUENCE [LARGE SCALE GENOMIC DNA]</scope>
    <source>
        <strain evidence="3">J267</strain>
        <tissue evidence="3">Leaf</tissue>
    </source>
</reference>
<keyword evidence="2" id="KW-1133">Transmembrane helix</keyword>
<dbReference type="EMBL" id="CM018034">
    <property type="protein sequence ID" value="KAA8543510.1"/>
    <property type="molecule type" value="Genomic_DNA"/>
</dbReference>
<evidence type="ECO:0000313" key="3">
    <source>
        <dbReference type="EMBL" id="KAA8543510.1"/>
    </source>
</evidence>
<feature type="transmembrane region" description="Helical" evidence="2">
    <location>
        <begin position="357"/>
        <end position="378"/>
    </location>
</feature>